<dbReference type="EMBL" id="CP002219">
    <property type="protein sequence ID" value="ADQ06482.1"/>
    <property type="molecule type" value="Genomic_DNA"/>
</dbReference>
<reference key="1">
    <citation type="submission" date="2010-09" db="EMBL/GenBank/DDBJ databases">
        <title>Complete sequence of Caldicellulosiruptor hydrothermalis 108.</title>
        <authorList>
            <consortium name="US DOE Joint Genome Institute"/>
            <person name="Lucas S."/>
            <person name="Copeland A."/>
            <person name="Lapidus A."/>
            <person name="Cheng J.-F."/>
            <person name="Bruce D."/>
            <person name="Goodwin L."/>
            <person name="Pitluck S."/>
            <person name="Davenport K."/>
            <person name="Detter J.C."/>
            <person name="Han C."/>
            <person name="Tapia R."/>
            <person name="Land M."/>
            <person name="Hauser L."/>
            <person name="Chang Y.-J."/>
            <person name="Jeffries C."/>
            <person name="Kyrpides N."/>
            <person name="Ivanova N."/>
            <person name="Mikhailova N."/>
            <person name="Blumer-Schuette S.E."/>
            <person name="Kelly R.M."/>
            <person name="Woyke T."/>
        </authorList>
    </citation>
    <scope>NUCLEOTIDE SEQUENCE</scope>
    <source>
        <strain>108</strain>
    </source>
</reference>
<keyword evidence="1" id="KW-0175">Coiled coil</keyword>
<protein>
    <submittedName>
        <fullName evidence="2">Uncharacterized protein</fullName>
    </submittedName>
</protein>
<evidence type="ECO:0000256" key="1">
    <source>
        <dbReference type="SAM" id="Coils"/>
    </source>
</evidence>
<keyword evidence="3" id="KW-1185">Reference proteome</keyword>
<dbReference type="OrthoDB" id="9887235at2"/>
<dbReference type="KEGG" id="chd:Calhy_0745"/>
<reference evidence="2 3" key="2">
    <citation type="journal article" date="2011" name="J. Bacteriol.">
        <title>Complete genome sequences for the anaerobic, extremely thermophilic plant biomass-degrading bacteria Caldicellulosiruptor hydrothermalis, Caldicellulosiruptor kristjanssonii, Caldicellulosiruptor kronotskyensis, Caldicellulosiruptor owensenis, and Caldicellulosiruptor lactoaceticus.</title>
        <authorList>
            <person name="Blumer-Schuette S.E."/>
            <person name="Ozdemir I."/>
            <person name="Mistry D."/>
            <person name="Lucas S."/>
            <person name="Lapidus A."/>
            <person name="Cheng J.F."/>
            <person name="Goodwin L.A."/>
            <person name="Pitluck S."/>
            <person name="Land M.L."/>
            <person name="Hauser L.J."/>
            <person name="Woyke T."/>
            <person name="Mikhailova N."/>
            <person name="Pati A."/>
            <person name="Kyrpides N.C."/>
            <person name="Ivanova N."/>
            <person name="Detter J.C."/>
            <person name="Walston-Davenport K."/>
            <person name="Han S."/>
            <person name="Adams M.W."/>
            <person name="Kelly R.M."/>
        </authorList>
    </citation>
    <scope>NUCLEOTIDE SEQUENCE [LARGE SCALE GENOMIC DNA]</scope>
    <source>
        <strain evidence="3">DSM 18901 / VKM B-2411 / 108</strain>
    </source>
</reference>
<evidence type="ECO:0000313" key="2">
    <source>
        <dbReference type="EMBL" id="ADQ06482.1"/>
    </source>
</evidence>
<accession>E4QDR5</accession>
<evidence type="ECO:0000313" key="3">
    <source>
        <dbReference type="Proteomes" id="UP000006890"/>
    </source>
</evidence>
<proteinExistence type="predicted"/>
<dbReference type="AlphaFoldDB" id="E4QDR5"/>
<dbReference type="Proteomes" id="UP000006890">
    <property type="component" value="Chromosome"/>
</dbReference>
<feature type="coiled-coil region" evidence="1">
    <location>
        <begin position="60"/>
        <end position="87"/>
    </location>
</feature>
<gene>
    <name evidence="2" type="ordered locus">Calhy_0745</name>
</gene>
<organism evidence="2 3">
    <name type="scientific">Caldicellulosiruptor hydrothermalis (strain DSM 18901 / VKM B-2411 / 108)</name>
    <dbReference type="NCBI Taxonomy" id="632292"/>
    <lineage>
        <taxon>Bacteria</taxon>
        <taxon>Bacillati</taxon>
        <taxon>Bacillota</taxon>
        <taxon>Bacillota incertae sedis</taxon>
        <taxon>Caldicellulosiruptorales</taxon>
        <taxon>Caldicellulosiruptoraceae</taxon>
        <taxon>Caldicellulosiruptor</taxon>
    </lineage>
</organism>
<dbReference type="RefSeq" id="WP_013402682.1">
    <property type="nucleotide sequence ID" value="NC_014652.1"/>
</dbReference>
<dbReference type="HOGENOM" id="CLU_2435300_0_0_9"/>
<sequence>MWTIENLRVLDNLEAKKVVINELLKKFEYLRKLEKLCEADVFCLVSDRDARIDIFDKEYVEKVKAMLAELQEKVRQEIIDLERQYLELCK</sequence>
<name>E4QDR5_CALH1</name>
<dbReference type="STRING" id="632292.Calhy_0745"/>